<evidence type="ECO:0000313" key="3">
    <source>
        <dbReference type="EMBL" id="GAA1755506.1"/>
    </source>
</evidence>
<comment type="caution">
    <text evidence="3">The sequence shown here is derived from an EMBL/GenBank/DDBJ whole genome shotgun (WGS) entry which is preliminary data.</text>
</comment>
<reference evidence="4" key="1">
    <citation type="journal article" date="2019" name="Int. J. Syst. Evol. Microbiol.">
        <title>The Global Catalogue of Microorganisms (GCM) 10K type strain sequencing project: providing services to taxonomists for standard genome sequencing and annotation.</title>
        <authorList>
            <consortium name="The Broad Institute Genomics Platform"/>
            <consortium name="The Broad Institute Genome Sequencing Center for Infectious Disease"/>
            <person name="Wu L."/>
            <person name="Ma J."/>
        </authorList>
    </citation>
    <scope>NUCLEOTIDE SEQUENCE [LARGE SCALE GENOMIC DNA]</scope>
    <source>
        <strain evidence="4">JCM 14319</strain>
    </source>
</reference>
<proteinExistence type="inferred from homology"/>
<keyword evidence="4" id="KW-1185">Reference proteome</keyword>
<accession>A0ABP4WP03</accession>
<dbReference type="InterPro" id="IPR013320">
    <property type="entry name" value="ConA-like_dom_sf"/>
</dbReference>
<dbReference type="InterPro" id="IPR017850">
    <property type="entry name" value="Alkaline_phosphatase_core_sf"/>
</dbReference>
<sequence>MDRTVLPPPDPSFRGEIAMSFEDSTPDFPEPLAAPEGAPNVLLIMGDDIGFGHMSAFGGPARTPVFDRLAAQGLSYTNFHTTPVCAASRAALLTGRNSHAVGMGCVPEASAGFPGYNSSIPRSAATVFEILRQNGYGTAWIGKTHLTPMHEITPAGPFDRWPVGMGAEYFYGFFGPGVSQWNPPLWENTTPKEAPKTPEEGYHLEADMADKTIEWIRREKSIHPGAPWFAYYAPNGHKPPVGVPKEWIDKYRGEFDDGYDKLRDRILARQKELGIVPPETQLSVWPEALPSWDELSDLDKKVGARWMEVFCGAVEHTDYQVGRLIDAVSEMGELENTLIVYLAGDNGPTPEGGLHGIMNKLSYYNGLTESLEDLAARMDEFGGPTSHGCYPAAWAYATSTPYAYGKMVTSGGGCSTAAVVSWPAGITDQGGMRRQFHHLIDVVPTILESVGVPEPTRVNGIDQQAMDGVSMAYTFDDAAAADRRTTQYFELTGSRAIYHDGWWAGTRHGLDGVTATTKEIVPFDQDRWELYDLRNDFGLANDLAATHPEKLAEMQAFFDREARANNVYPMVNNSFELLTAQRPRLIDGDEATYLPGTIRLPEDAVVDIKNRSFAVIAKIDNPNGDAEGMLATLGGETGGFAFFVRDGKPTFQYNWVSLEEYTITSTEPLPAGESTIRFDFAYDGGGMGKGGTGTLSINGRPVAEGRIEKTVPIYFSTDDTFDVGEDWGTALSSAYEPPFRFTGTLKDITITAG</sequence>
<dbReference type="Proteomes" id="UP001500506">
    <property type="component" value="Unassembled WGS sequence"/>
</dbReference>
<name>A0ABP4WP03_9MICO</name>
<dbReference type="InterPro" id="IPR000917">
    <property type="entry name" value="Sulfatase_N"/>
</dbReference>
<protein>
    <submittedName>
        <fullName evidence="3">Arylsulfatase AtsD</fullName>
    </submittedName>
</protein>
<organism evidence="3 4">
    <name type="scientific">Agromyces humatus</name>
    <dbReference type="NCBI Taxonomy" id="279573"/>
    <lineage>
        <taxon>Bacteria</taxon>
        <taxon>Bacillati</taxon>
        <taxon>Actinomycetota</taxon>
        <taxon>Actinomycetes</taxon>
        <taxon>Micrococcales</taxon>
        <taxon>Microbacteriaceae</taxon>
        <taxon>Agromyces</taxon>
    </lineage>
</organism>
<evidence type="ECO:0000313" key="4">
    <source>
        <dbReference type="Proteomes" id="UP001500506"/>
    </source>
</evidence>
<dbReference type="PANTHER" id="PTHR42693:SF43">
    <property type="entry name" value="BLL2667 PROTEIN"/>
    <property type="match status" value="1"/>
</dbReference>
<dbReference type="SUPFAM" id="SSF49899">
    <property type="entry name" value="Concanavalin A-like lectins/glucanases"/>
    <property type="match status" value="1"/>
</dbReference>
<dbReference type="RefSeq" id="WP_232497154.1">
    <property type="nucleotide sequence ID" value="NZ_BAAANH010000002.1"/>
</dbReference>
<feature type="domain" description="Sulfatase N-terminal" evidence="2">
    <location>
        <begin position="39"/>
        <end position="451"/>
    </location>
</feature>
<evidence type="ECO:0000259" key="2">
    <source>
        <dbReference type="Pfam" id="PF00884"/>
    </source>
</evidence>
<comment type="similarity">
    <text evidence="1">Belongs to the sulfatase family.</text>
</comment>
<dbReference type="Pfam" id="PF00884">
    <property type="entry name" value="Sulfatase"/>
    <property type="match status" value="1"/>
</dbReference>
<dbReference type="EMBL" id="BAAANH010000002">
    <property type="protein sequence ID" value="GAA1755506.1"/>
    <property type="molecule type" value="Genomic_DNA"/>
</dbReference>
<evidence type="ECO:0000256" key="1">
    <source>
        <dbReference type="ARBA" id="ARBA00008779"/>
    </source>
</evidence>
<dbReference type="Gene3D" id="3.30.1120.10">
    <property type="match status" value="1"/>
</dbReference>
<dbReference type="PANTHER" id="PTHR42693">
    <property type="entry name" value="ARYLSULFATASE FAMILY MEMBER"/>
    <property type="match status" value="1"/>
</dbReference>
<dbReference type="InterPro" id="IPR050738">
    <property type="entry name" value="Sulfatase"/>
</dbReference>
<dbReference type="SUPFAM" id="SSF53649">
    <property type="entry name" value="Alkaline phosphatase-like"/>
    <property type="match status" value="1"/>
</dbReference>
<dbReference type="Gene3D" id="3.40.720.10">
    <property type="entry name" value="Alkaline Phosphatase, subunit A"/>
    <property type="match status" value="1"/>
</dbReference>
<dbReference type="CDD" id="cd16025">
    <property type="entry name" value="PAS_like"/>
    <property type="match status" value="1"/>
</dbReference>
<gene>
    <name evidence="3" type="primary">atsD_1</name>
    <name evidence="3" type="ORF">GCM10009747_12120</name>
</gene>